<feature type="region of interest" description="Disordered" evidence="1">
    <location>
        <begin position="1"/>
        <end position="37"/>
    </location>
</feature>
<keyword evidence="4" id="KW-1185">Reference proteome</keyword>
<keyword evidence="2" id="KW-0472">Membrane</keyword>
<feature type="transmembrane region" description="Helical" evidence="2">
    <location>
        <begin position="158"/>
        <end position="180"/>
    </location>
</feature>
<evidence type="ECO:0000256" key="1">
    <source>
        <dbReference type="SAM" id="MobiDB-lite"/>
    </source>
</evidence>
<name>A0AAD5SQ12_9FUNG</name>
<dbReference type="AlphaFoldDB" id="A0AAD5SQ12"/>
<evidence type="ECO:0000313" key="4">
    <source>
        <dbReference type="Proteomes" id="UP001211907"/>
    </source>
</evidence>
<keyword evidence="2" id="KW-0812">Transmembrane</keyword>
<comment type="caution">
    <text evidence="3">The sequence shown here is derived from an EMBL/GenBank/DDBJ whole genome shotgun (WGS) entry which is preliminary data.</text>
</comment>
<feature type="non-terminal residue" evidence="3">
    <location>
        <position position="1"/>
    </location>
</feature>
<evidence type="ECO:0000256" key="2">
    <source>
        <dbReference type="SAM" id="Phobius"/>
    </source>
</evidence>
<keyword evidence="2" id="KW-1133">Transmembrane helix</keyword>
<gene>
    <name evidence="3" type="ORF">HK100_008924</name>
</gene>
<dbReference type="EMBL" id="JADGJH010004448">
    <property type="protein sequence ID" value="KAJ3085795.1"/>
    <property type="molecule type" value="Genomic_DNA"/>
</dbReference>
<accession>A0AAD5SQ12</accession>
<reference evidence="3" key="1">
    <citation type="submission" date="2020-05" db="EMBL/GenBank/DDBJ databases">
        <title>Phylogenomic resolution of chytrid fungi.</title>
        <authorList>
            <person name="Stajich J.E."/>
            <person name="Amses K."/>
            <person name="Simmons R."/>
            <person name="Seto K."/>
            <person name="Myers J."/>
            <person name="Bonds A."/>
            <person name="Quandt C.A."/>
            <person name="Barry K."/>
            <person name="Liu P."/>
            <person name="Grigoriev I."/>
            <person name="Longcore J.E."/>
            <person name="James T.Y."/>
        </authorList>
    </citation>
    <scope>NUCLEOTIDE SEQUENCE</scope>
    <source>
        <strain evidence="3">JEL0513</strain>
    </source>
</reference>
<dbReference type="Proteomes" id="UP001211907">
    <property type="component" value="Unassembled WGS sequence"/>
</dbReference>
<protein>
    <submittedName>
        <fullName evidence="3">Uncharacterized protein</fullName>
    </submittedName>
</protein>
<organism evidence="3 4">
    <name type="scientific">Physocladia obscura</name>
    <dbReference type="NCBI Taxonomy" id="109957"/>
    <lineage>
        <taxon>Eukaryota</taxon>
        <taxon>Fungi</taxon>
        <taxon>Fungi incertae sedis</taxon>
        <taxon>Chytridiomycota</taxon>
        <taxon>Chytridiomycota incertae sedis</taxon>
        <taxon>Chytridiomycetes</taxon>
        <taxon>Chytridiales</taxon>
        <taxon>Chytriomycetaceae</taxon>
        <taxon>Physocladia</taxon>
    </lineage>
</organism>
<sequence>MAAAAEETQPQSLLHSRYAAPESSTKQTSAHIHPHTNNIINTNTLGNRQTHPPPSLAQEFLDFSLSALTSILLAVFFEFDGSDCGPESYAIQPSTAEHRVSHGAVLDDDDDEDEYSEADTFQFPNSRREVAYLRVQLFYAWLVRLWENTVVDPFESTLVIWNDFCVVLVIFWLAADVYWMRFVRVHKRFRFDIEGTEEKSSKNLHVIGSTNIDSSASLLPGQISSTIFNTIDHRNNFLDKPSSAFSDSSSKPKSLSIVFLAGNNALSVSSVCSKIVRSFGPSSDFASEFGRLAVRVAAVVSPCIDGTADIIRLAFKGSQVPLVVYMDSKSAGWGSKVLQGLNMDADFGLIMDTAHTANFDENMISRVISMYIKEGTKNTIGFFADPNDFQNKSKSVETFCNNFSGWVKFPLRKKHTAIVFGRTRSLWQVACDMDKR</sequence>
<evidence type="ECO:0000313" key="3">
    <source>
        <dbReference type="EMBL" id="KAJ3085795.1"/>
    </source>
</evidence>
<proteinExistence type="predicted"/>